<dbReference type="Gene3D" id="3.40.50.300">
    <property type="entry name" value="P-loop containing nucleotide triphosphate hydrolases"/>
    <property type="match status" value="1"/>
</dbReference>
<evidence type="ECO:0000313" key="3">
    <source>
        <dbReference type="EMBL" id="KAF4619527.1"/>
    </source>
</evidence>
<dbReference type="Proteomes" id="UP000521872">
    <property type="component" value="Unassembled WGS sequence"/>
</dbReference>
<protein>
    <recommendedName>
        <fullName evidence="2">AAA+ ATPase domain-containing protein</fullName>
    </recommendedName>
</protein>
<feature type="region of interest" description="Disordered" evidence="1">
    <location>
        <begin position="448"/>
        <end position="488"/>
    </location>
</feature>
<dbReference type="GO" id="GO:0042254">
    <property type="term" value="P:ribosome biogenesis"/>
    <property type="evidence" value="ECO:0007669"/>
    <property type="project" value="TreeGrafter"/>
</dbReference>
<sequence>MSPSTSLTPTNDDEFVNIWMSENSSDNPPVNGNKDKSNTDLYSEWVEGATGKFAIPAITGADTLRRLYPKHSLILSQGYGMSILNLPGASITPLEKNPLVTNLFFVPLARASGVPGVLVDQIEYGAFKISWKQFDYIVYVVTYPAGFGKQSQYFVLHEGPEEASRLYLLAAGAYADGMHEEIWVFEQGFWRKSHGLWLEVQKASWDDVILKDAFKKALQKDVYGFFASEALYKELAIPWKRGLIMYGPPGNGKTISLKTIMKTCGDKGFAPLYVKSFQSYKGEEGAMADVFEKARQYAPCVVILEDLDSLINDRNRSFFLNQLDGLEGNDGLLIIGTTNHFDRLDPGLSTRPSRFDRKLKFDDPDEEERKLYVQYWQKKLAANVEIDFPDRLVDKVARLTDRFSFAYLKEAFVSTLVTLLGIEGKKSTFESILVDQINALRKQLDKSVQPSSKLPHFTPDNANGQIYNPGTRRGAPTRPPRPDTSTQQGIRDLLDALSERAPRVGSGIDRIYQGGSTGRPQTDLPHFAQDHRDIRVLLDSLSDSLASLDLPSIRASETGPQSSAPFASGNEVSNIHGLLDRISAQSARDMSAPGDRLFHTQDGPSAFRQEAVNPLINPSAIIPPANLPRFGGGNDISGC</sequence>
<dbReference type="InterPro" id="IPR003593">
    <property type="entry name" value="AAA+_ATPase"/>
</dbReference>
<dbReference type="CDD" id="cd19481">
    <property type="entry name" value="RecA-like_protease"/>
    <property type="match status" value="1"/>
</dbReference>
<dbReference type="PANTHER" id="PTHR23077">
    <property type="entry name" value="AAA-FAMILY ATPASE"/>
    <property type="match status" value="1"/>
</dbReference>
<dbReference type="GO" id="GO:0016887">
    <property type="term" value="F:ATP hydrolysis activity"/>
    <property type="evidence" value="ECO:0007669"/>
    <property type="project" value="InterPro"/>
</dbReference>
<keyword evidence="4" id="KW-1185">Reference proteome</keyword>
<dbReference type="GO" id="GO:0003723">
    <property type="term" value="F:RNA binding"/>
    <property type="evidence" value="ECO:0007669"/>
    <property type="project" value="TreeGrafter"/>
</dbReference>
<dbReference type="EMBL" id="JAACJL010000016">
    <property type="protein sequence ID" value="KAF4619527.1"/>
    <property type="molecule type" value="Genomic_DNA"/>
</dbReference>
<dbReference type="GO" id="GO:0005524">
    <property type="term" value="F:ATP binding"/>
    <property type="evidence" value="ECO:0007669"/>
    <property type="project" value="InterPro"/>
</dbReference>
<dbReference type="InterPro" id="IPR027417">
    <property type="entry name" value="P-loop_NTPase"/>
</dbReference>
<dbReference type="InterPro" id="IPR003959">
    <property type="entry name" value="ATPase_AAA_core"/>
</dbReference>
<dbReference type="SUPFAM" id="SSF52540">
    <property type="entry name" value="P-loop containing nucleoside triphosphate hydrolases"/>
    <property type="match status" value="1"/>
</dbReference>
<evidence type="ECO:0000259" key="2">
    <source>
        <dbReference type="SMART" id="SM00382"/>
    </source>
</evidence>
<evidence type="ECO:0000256" key="1">
    <source>
        <dbReference type="SAM" id="MobiDB-lite"/>
    </source>
</evidence>
<accession>A0A8H4VRL5</accession>
<dbReference type="InterPro" id="IPR050168">
    <property type="entry name" value="AAA_ATPase_domain"/>
</dbReference>
<proteinExistence type="predicted"/>
<dbReference type="GO" id="GO:0005634">
    <property type="term" value="C:nucleus"/>
    <property type="evidence" value="ECO:0007669"/>
    <property type="project" value="TreeGrafter"/>
</dbReference>
<dbReference type="SMART" id="SM00382">
    <property type="entry name" value="AAA"/>
    <property type="match status" value="1"/>
</dbReference>
<dbReference type="AlphaFoldDB" id="A0A8H4VRL5"/>
<gene>
    <name evidence="3" type="ORF">D9613_005252</name>
</gene>
<comment type="caution">
    <text evidence="3">The sequence shown here is derived from an EMBL/GenBank/DDBJ whole genome shotgun (WGS) entry which is preliminary data.</text>
</comment>
<name>A0A8H4VRL5_9AGAR</name>
<organism evidence="3 4">
    <name type="scientific">Agrocybe pediades</name>
    <dbReference type="NCBI Taxonomy" id="84607"/>
    <lineage>
        <taxon>Eukaryota</taxon>
        <taxon>Fungi</taxon>
        <taxon>Dikarya</taxon>
        <taxon>Basidiomycota</taxon>
        <taxon>Agaricomycotina</taxon>
        <taxon>Agaricomycetes</taxon>
        <taxon>Agaricomycetidae</taxon>
        <taxon>Agaricales</taxon>
        <taxon>Agaricineae</taxon>
        <taxon>Strophariaceae</taxon>
        <taxon>Agrocybe</taxon>
    </lineage>
</organism>
<dbReference type="GO" id="GO:1990275">
    <property type="term" value="F:preribosome binding"/>
    <property type="evidence" value="ECO:0007669"/>
    <property type="project" value="TreeGrafter"/>
</dbReference>
<dbReference type="Pfam" id="PF00004">
    <property type="entry name" value="AAA"/>
    <property type="match status" value="1"/>
</dbReference>
<dbReference type="PANTHER" id="PTHR23077:SF132">
    <property type="entry name" value="ATP-DEPENDENT ZN PROTEASE"/>
    <property type="match status" value="1"/>
</dbReference>
<reference evidence="3 4" key="1">
    <citation type="submission" date="2019-12" db="EMBL/GenBank/DDBJ databases">
        <authorList>
            <person name="Floudas D."/>
            <person name="Bentzer J."/>
            <person name="Ahren D."/>
            <person name="Johansson T."/>
            <person name="Persson P."/>
            <person name="Tunlid A."/>
        </authorList>
    </citation>
    <scope>NUCLEOTIDE SEQUENCE [LARGE SCALE GENOMIC DNA]</scope>
    <source>
        <strain evidence="3 4">CBS 102.39</strain>
    </source>
</reference>
<evidence type="ECO:0000313" key="4">
    <source>
        <dbReference type="Proteomes" id="UP000521872"/>
    </source>
</evidence>
<feature type="domain" description="AAA+ ATPase" evidence="2">
    <location>
        <begin position="239"/>
        <end position="365"/>
    </location>
</feature>